<accession>A0A8J3M5K5</accession>
<reference evidence="1" key="2">
    <citation type="submission" date="2020-09" db="EMBL/GenBank/DDBJ databases">
        <authorList>
            <person name="Sun Q."/>
            <person name="Kim S."/>
        </authorList>
    </citation>
    <scope>NUCLEOTIDE SEQUENCE</scope>
    <source>
        <strain evidence="1">KCTC 42650</strain>
    </source>
</reference>
<gene>
    <name evidence="1" type="ORF">GCM10017056_05930</name>
</gene>
<protein>
    <submittedName>
        <fullName evidence="1">Uncharacterized protein</fullName>
    </submittedName>
</protein>
<reference evidence="1" key="1">
    <citation type="journal article" date="2014" name="Int. J. Syst. Evol. Microbiol.">
        <title>Complete genome sequence of Corynebacterium casei LMG S-19264T (=DSM 44701T), isolated from a smear-ripened cheese.</title>
        <authorList>
            <consortium name="US DOE Joint Genome Institute (JGI-PGF)"/>
            <person name="Walter F."/>
            <person name="Albersmeier A."/>
            <person name="Kalinowski J."/>
            <person name="Ruckert C."/>
        </authorList>
    </citation>
    <scope>NUCLEOTIDE SEQUENCE</scope>
    <source>
        <strain evidence="1">KCTC 42650</strain>
    </source>
</reference>
<keyword evidence="2" id="KW-1185">Reference proteome</keyword>
<comment type="caution">
    <text evidence="1">The sequence shown here is derived from an EMBL/GenBank/DDBJ whole genome shotgun (WGS) entry which is preliminary data.</text>
</comment>
<proteinExistence type="predicted"/>
<dbReference type="RefSeq" id="WP_189678539.1">
    <property type="nucleotide sequence ID" value="NZ_BNCJ01000001.1"/>
</dbReference>
<name>A0A8J3M5K5_9RHOB</name>
<dbReference type="AlphaFoldDB" id="A0A8J3M5K5"/>
<dbReference type="EMBL" id="BNCJ01000001">
    <property type="protein sequence ID" value="GHF36862.1"/>
    <property type="molecule type" value="Genomic_DNA"/>
</dbReference>
<organism evidence="1 2">
    <name type="scientific">Seohaeicola zhoushanensis</name>
    <dbReference type="NCBI Taxonomy" id="1569283"/>
    <lineage>
        <taxon>Bacteria</taxon>
        <taxon>Pseudomonadati</taxon>
        <taxon>Pseudomonadota</taxon>
        <taxon>Alphaproteobacteria</taxon>
        <taxon>Rhodobacterales</taxon>
        <taxon>Roseobacteraceae</taxon>
        <taxon>Seohaeicola</taxon>
    </lineage>
</organism>
<sequence>MTEIESIIRNEVGSTIIQTVKIQPAVNRDGENVLFIDVIYDENGTLPNGVAVTVTDLIWNHLQSEANDAFPVINFISSSDAMEHHAA</sequence>
<dbReference type="Proteomes" id="UP000626220">
    <property type="component" value="Unassembled WGS sequence"/>
</dbReference>
<evidence type="ECO:0000313" key="1">
    <source>
        <dbReference type="EMBL" id="GHF36862.1"/>
    </source>
</evidence>
<evidence type="ECO:0000313" key="2">
    <source>
        <dbReference type="Proteomes" id="UP000626220"/>
    </source>
</evidence>